<evidence type="ECO:0008006" key="3">
    <source>
        <dbReference type="Google" id="ProtNLM"/>
    </source>
</evidence>
<proteinExistence type="predicted"/>
<organism evidence="1 2">
    <name type="scientific">Robinsoniella peoriensis</name>
    <dbReference type="NCBI Taxonomy" id="180332"/>
    <lineage>
        <taxon>Bacteria</taxon>
        <taxon>Bacillati</taxon>
        <taxon>Bacillota</taxon>
        <taxon>Clostridia</taxon>
        <taxon>Lachnospirales</taxon>
        <taxon>Lachnospiraceae</taxon>
        <taxon>Robinsoniella</taxon>
    </lineage>
</organism>
<dbReference type="STRING" id="180332.GCA_000797495_05640"/>
<keyword evidence="2" id="KW-1185">Reference proteome</keyword>
<evidence type="ECO:0000313" key="1">
    <source>
        <dbReference type="EMBL" id="TLC99404.1"/>
    </source>
</evidence>
<gene>
    <name evidence="1" type="ORF">DSM106044_03607</name>
</gene>
<dbReference type="Gene3D" id="3.30.110.150">
    <property type="entry name" value="SepF-like protein"/>
    <property type="match status" value="1"/>
</dbReference>
<accession>A0A4U8Q3Q0</accession>
<dbReference type="RefSeq" id="WP_027292319.1">
    <property type="nucleotide sequence ID" value="NZ_CABMJZ010000092.1"/>
</dbReference>
<dbReference type="Pfam" id="PF04472">
    <property type="entry name" value="SepF"/>
    <property type="match status" value="1"/>
</dbReference>
<protein>
    <recommendedName>
        <fullName evidence="3">Cell division protein SepF</fullName>
    </recommendedName>
</protein>
<dbReference type="EMBL" id="QGQD01000069">
    <property type="protein sequence ID" value="TLC99404.1"/>
    <property type="molecule type" value="Genomic_DNA"/>
</dbReference>
<evidence type="ECO:0000313" key="2">
    <source>
        <dbReference type="Proteomes" id="UP000306509"/>
    </source>
</evidence>
<dbReference type="InterPro" id="IPR038594">
    <property type="entry name" value="SepF-like_sf"/>
</dbReference>
<dbReference type="Proteomes" id="UP000306509">
    <property type="component" value="Unassembled WGS sequence"/>
</dbReference>
<dbReference type="InterPro" id="IPR007561">
    <property type="entry name" value="Cell_div_SepF/SepF-rel"/>
</dbReference>
<name>A0A4U8Q3Q0_9FIRM</name>
<sequence length="97" mass="11497">MGLLNREKYGDEDERYDLSGKSVRIFTPKEKQNMYDIVESAEYQVVLMNMENLEQNEKQKMMDFISGAIFVLEIRLFQVAENIYILIPRGSRIREQV</sequence>
<comment type="caution">
    <text evidence="1">The sequence shown here is derived from an EMBL/GenBank/DDBJ whole genome shotgun (WGS) entry which is preliminary data.</text>
</comment>
<dbReference type="AlphaFoldDB" id="A0A4U8Q3Q0"/>
<reference evidence="1 2" key="1">
    <citation type="journal article" date="2019" name="Anaerobe">
        <title>Detection of Robinsoniella peoriensis in multiple bone samples of a trauma patient.</title>
        <authorList>
            <person name="Schrottner P."/>
            <person name="Hartwich K."/>
            <person name="Bunk B."/>
            <person name="Schober I."/>
            <person name="Helbig S."/>
            <person name="Rudolph W.W."/>
            <person name="Gunzer F."/>
        </authorList>
    </citation>
    <scope>NUCLEOTIDE SEQUENCE [LARGE SCALE GENOMIC DNA]</scope>
    <source>
        <strain evidence="1 2">DSM 106044</strain>
    </source>
</reference>
<dbReference type="GO" id="GO:0090529">
    <property type="term" value="P:cell septum assembly"/>
    <property type="evidence" value="ECO:0007669"/>
    <property type="project" value="InterPro"/>
</dbReference>